<keyword evidence="2" id="KW-1185">Reference proteome</keyword>
<proteinExistence type="predicted"/>
<dbReference type="EMBL" id="AZHX01000387">
    <property type="protein sequence ID" value="ETX07730.1"/>
    <property type="molecule type" value="Genomic_DNA"/>
</dbReference>
<sequence>MAATWGRIVSIATWLSYRVRDVVEFHPKSKAVLNVALDPKGTLKEAVRLPLPNEFDQWDARVEWKGREESGASEHQAYASLI</sequence>
<dbReference type="HOGENOM" id="CLU_2551997_0_0_7"/>
<accession>W4MC10</accession>
<evidence type="ECO:0000313" key="1">
    <source>
        <dbReference type="EMBL" id="ETX07730.1"/>
    </source>
</evidence>
<reference evidence="1 2" key="1">
    <citation type="journal article" date="2014" name="Nature">
        <title>An environmental bacterial taxon with a large and distinct metabolic repertoire.</title>
        <authorList>
            <person name="Wilson M.C."/>
            <person name="Mori T."/>
            <person name="Ruckert C."/>
            <person name="Uria A.R."/>
            <person name="Helf M.J."/>
            <person name="Takada K."/>
            <person name="Gernert C."/>
            <person name="Steffens U.A."/>
            <person name="Heycke N."/>
            <person name="Schmitt S."/>
            <person name="Rinke C."/>
            <person name="Helfrich E.J."/>
            <person name="Brachmann A.O."/>
            <person name="Gurgui C."/>
            <person name="Wakimoto T."/>
            <person name="Kracht M."/>
            <person name="Crusemann M."/>
            <person name="Hentschel U."/>
            <person name="Abe I."/>
            <person name="Matsunaga S."/>
            <person name="Kalinowski J."/>
            <person name="Takeyama H."/>
            <person name="Piel J."/>
        </authorList>
    </citation>
    <scope>NUCLEOTIDE SEQUENCE [LARGE SCALE GENOMIC DNA]</scope>
    <source>
        <strain evidence="2">TSY2</strain>
    </source>
</reference>
<comment type="caution">
    <text evidence="1">The sequence shown here is derived from an EMBL/GenBank/DDBJ whole genome shotgun (WGS) entry which is preliminary data.</text>
</comment>
<dbReference type="AlphaFoldDB" id="W4MC10"/>
<organism evidence="1 2">
    <name type="scientific">Candidatus Entotheonella gemina</name>
    <dbReference type="NCBI Taxonomy" id="1429439"/>
    <lineage>
        <taxon>Bacteria</taxon>
        <taxon>Pseudomonadati</taxon>
        <taxon>Nitrospinota/Tectimicrobiota group</taxon>
        <taxon>Candidatus Tectimicrobiota</taxon>
        <taxon>Candidatus Entotheonellia</taxon>
        <taxon>Candidatus Entotheonellales</taxon>
        <taxon>Candidatus Entotheonellaceae</taxon>
        <taxon>Candidatus Entotheonella</taxon>
    </lineage>
</organism>
<protein>
    <submittedName>
        <fullName evidence="1">Uncharacterized protein</fullName>
    </submittedName>
</protein>
<name>W4MC10_9BACT</name>
<evidence type="ECO:0000313" key="2">
    <source>
        <dbReference type="Proteomes" id="UP000019140"/>
    </source>
</evidence>
<dbReference type="Proteomes" id="UP000019140">
    <property type="component" value="Unassembled WGS sequence"/>
</dbReference>
<gene>
    <name evidence="1" type="ORF">ETSY2_09550</name>
</gene>